<name>A0A2T4YMR6_9SPHN</name>
<evidence type="ECO:0000313" key="3">
    <source>
        <dbReference type="Proteomes" id="UP000240996"/>
    </source>
</evidence>
<dbReference type="FunFam" id="3.40.50.720:FF:000084">
    <property type="entry name" value="Short-chain dehydrogenase reductase"/>
    <property type="match status" value="1"/>
</dbReference>
<keyword evidence="3" id="KW-1185">Reference proteome</keyword>
<dbReference type="PROSITE" id="PS00061">
    <property type="entry name" value="ADH_SHORT"/>
    <property type="match status" value="1"/>
</dbReference>
<dbReference type="PRINTS" id="PR00081">
    <property type="entry name" value="GDHRDH"/>
</dbReference>
<dbReference type="Proteomes" id="UP000240996">
    <property type="component" value="Unassembled WGS sequence"/>
</dbReference>
<dbReference type="InterPro" id="IPR002347">
    <property type="entry name" value="SDR_fam"/>
</dbReference>
<comment type="caution">
    <text evidence="2">The sequence shown here is derived from an EMBL/GenBank/DDBJ whole genome shotgun (WGS) entry which is preliminary data.</text>
</comment>
<reference evidence="2 3" key="1">
    <citation type="submission" date="2018-04" db="EMBL/GenBank/DDBJ databases">
        <title>Genomic Encyclopedia of Type Strains, Phase III (KMG-III): the genomes of soil and plant-associated and newly described type strains.</title>
        <authorList>
            <person name="Whitman W."/>
        </authorList>
    </citation>
    <scope>NUCLEOTIDE SEQUENCE [LARGE SCALE GENOMIC DNA]</scope>
    <source>
        <strain evidence="2 3">NW12</strain>
    </source>
</reference>
<evidence type="ECO:0000256" key="1">
    <source>
        <dbReference type="ARBA" id="ARBA00006484"/>
    </source>
</evidence>
<proteinExistence type="inferred from homology"/>
<dbReference type="Gene3D" id="3.40.50.720">
    <property type="entry name" value="NAD(P)-binding Rossmann-like Domain"/>
    <property type="match status" value="1"/>
</dbReference>
<organism evidence="2 3">
    <name type="scientific">Sphingomonas aerolata</name>
    <dbReference type="NCBI Taxonomy" id="185951"/>
    <lineage>
        <taxon>Bacteria</taxon>
        <taxon>Pseudomonadati</taxon>
        <taxon>Pseudomonadota</taxon>
        <taxon>Alphaproteobacteria</taxon>
        <taxon>Sphingomonadales</taxon>
        <taxon>Sphingomonadaceae</taxon>
        <taxon>Sphingomonas</taxon>
    </lineage>
</organism>
<dbReference type="Pfam" id="PF13561">
    <property type="entry name" value="adh_short_C2"/>
    <property type="match status" value="1"/>
</dbReference>
<dbReference type="InterPro" id="IPR036291">
    <property type="entry name" value="NAD(P)-bd_dom_sf"/>
</dbReference>
<dbReference type="NCBIfam" id="NF005559">
    <property type="entry name" value="PRK07231.1"/>
    <property type="match status" value="1"/>
</dbReference>
<dbReference type="PANTHER" id="PTHR42760">
    <property type="entry name" value="SHORT-CHAIN DEHYDROGENASES/REDUCTASES FAMILY MEMBER"/>
    <property type="match status" value="1"/>
</dbReference>
<sequence>MHIDLSGQTAIVTGASSGLGRAAALLFAQAGARVAVNYNSNREAADDVVARIVAGGGEAFSCQADTADEDAVLRLFDETVSRFGGVDVVFANAGMQKDAGYADMTLADWSRVIDVNLTGQFLVSREAVRRFRAQGDRGFGRAIGKILFMSSVHETIPWAGHANYAASKGGSGMLMRTLAQEVAQERIRVNALAPGAIATDINADATRGDAADALLKLIPYGRIGEPDDVARAALFLVSDAADYIIGSTLTVDGGMSLYPGFRENG</sequence>
<dbReference type="RefSeq" id="WP_107933438.1">
    <property type="nucleotide sequence ID" value="NZ_PZZN01000003.1"/>
</dbReference>
<dbReference type="AlphaFoldDB" id="A0A2T4YMR6"/>
<dbReference type="InterPro" id="IPR020904">
    <property type="entry name" value="Sc_DH/Rdtase_CS"/>
</dbReference>
<evidence type="ECO:0000313" key="2">
    <source>
        <dbReference type="EMBL" id="PTM44705.1"/>
    </source>
</evidence>
<protein>
    <submittedName>
        <fullName evidence="2">Glucose 1-dehydrogenase</fullName>
    </submittedName>
</protein>
<accession>A0A2T4YMR6</accession>
<dbReference type="SUPFAM" id="SSF51735">
    <property type="entry name" value="NAD(P)-binding Rossmann-fold domains"/>
    <property type="match status" value="1"/>
</dbReference>
<comment type="similarity">
    <text evidence="1">Belongs to the short-chain dehydrogenases/reductases (SDR) family.</text>
</comment>
<dbReference type="PRINTS" id="PR00080">
    <property type="entry name" value="SDRFAMILY"/>
</dbReference>
<dbReference type="GO" id="GO:0016616">
    <property type="term" value="F:oxidoreductase activity, acting on the CH-OH group of donors, NAD or NADP as acceptor"/>
    <property type="evidence" value="ECO:0007669"/>
    <property type="project" value="TreeGrafter"/>
</dbReference>
<gene>
    <name evidence="2" type="ORF">C8J24_2914</name>
</gene>
<dbReference type="EMBL" id="PZZN01000003">
    <property type="protein sequence ID" value="PTM44705.1"/>
    <property type="molecule type" value="Genomic_DNA"/>
</dbReference>